<sequence length="78" mass="8464">MKVHAHVVAKVLADRAITDVSACTISCRNLTGDVKLILETSLVEFQKMIRIAVNFLTKIAAKTPPGPLPPLPPPFFIV</sequence>
<dbReference type="EMBL" id="KD227128">
    <property type="protein sequence ID" value="EMS50829.1"/>
    <property type="molecule type" value="Genomic_DNA"/>
</dbReference>
<name>M7ZRU4_TRIUA</name>
<organism evidence="1">
    <name type="scientific">Triticum urartu</name>
    <name type="common">Red wild einkorn</name>
    <name type="synonym">Crithodium urartu</name>
    <dbReference type="NCBI Taxonomy" id="4572"/>
    <lineage>
        <taxon>Eukaryota</taxon>
        <taxon>Viridiplantae</taxon>
        <taxon>Streptophyta</taxon>
        <taxon>Embryophyta</taxon>
        <taxon>Tracheophyta</taxon>
        <taxon>Spermatophyta</taxon>
        <taxon>Magnoliopsida</taxon>
        <taxon>Liliopsida</taxon>
        <taxon>Poales</taxon>
        <taxon>Poaceae</taxon>
        <taxon>BOP clade</taxon>
        <taxon>Pooideae</taxon>
        <taxon>Triticodae</taxon>
        <taxon>Triticeae</taxon>
        <taxon>Triticinae</taxon>
        <taxon>Triticum</taxon>
    </lineage>
</organism>
<dbReference type="AlphaFoldDB" id="M7ZRU4"/>
<evidence type="ECO:0000313" key="1">
    <source>
        <dbReference type="EMBL" id="EMS50829.1"/>
    </source>
</evidence>
<reference evidence="1" key="1">
    <citation type="journal article" date="2013" name="Nature">
        <title>Draft genome of the wheat A-genome progenitor Triticum urartu.</title>
        <authorList>
            <person name="Ling H.Q."/>
            <person name="Zhao S."/>
            <person name="Liu D."/>
            <person name="Wang J."/>
            <person name="Sun H."/>
            <person name="Zhang C."/>
            <person name="Fan H."/>
            <person name="Li D."/>
            <person name="Dong L."/>
            <person name="Tao Y."/>
            <person name="Gao C."/>
            <person name="Wu H."/>
            <person name="Li Y."/>
            <person name="Cui Y."/>
            <person name="Guo X."/>
            <person name="Zheng S."/>
            <person name="Wang B."/>
            <person name="Yu K."/>
            <person name="Liang Q."/>
            <person name="Yang W."/>
            <person name="Lou X."/>
            <person name="Chen J."/>
            <person name="Feng M."/>
            <person name="Jian J."/>
            <person name="Zhang X."/>
            <person name="Luo G."/>
            <person name="Jiang Y."/>
            <person name="Liu J."/>
            <person name="Wang Z."/>
            <person name="Sha Y."/>
            <person name="Zhang B."/>
            <person name="Wu H."/>
            <person name="Tang D."/>
            <person name="Shen Q."/>
            <person name="Xue P."/>
            <person name="Zou S."/>
            <person name="Wang X."/>
            <person name="Liu X."/>
            <person name="Wang F."/>
            <person name="Yang Y."/>
            <person name="An X."/>
            <person name="Dong Z."/>
            <person name="Zhang K."/>
            <person name="Zhang X."/>
            <person name="Luo M.C."/>
            <person name="Dvorak J."/>
            <person name="Tong Y."/>
            <person name="Wang J."/>
            <person name="Yang H."/>
            <person name="Li Z."/>
            <person name="Wang D."/>
            <person name="Zhang A."/>
            <person name="Wang J."/>
        </authorList>
    </citation>
    <scope>NUCLEOTIDE SEQUENCE</scope>
</reference>
<proteinExistence type="predicted"/>
<protein>
    <submittedName>
        <fullName evidence="1">Uncharacterized protein</fullName>
    </submittedName>
</protein>
<gene>
    <name evidence="1" type="ORF">TRIUR3_04650</name>
</gene>
<accession>M7ZRU4</accession>